<feature type="region of interest" description="Disordered" evidence="1">
    <location>
        <begin position="1"/>
        <end position="25"/>
    </location>
</feature>
<feature type="compositionally biased region" description="Basic and acidic residues" evidence="1">
    <location>
        <begin position="79"/>
        <end position="88"/>
    </location>
</feature>
<reference evidence="2 3" key="1">
    <citation type="submission" date="2024-07" db="EMBL/GenBank/DDBJ databases">
        <title>Section-level genome sequencing and comparative genomics of Aspergillus sections Usti and Cavernicolus.</title>
        <authorList>
            <consortium name="Lawrence Berkeley National Laboratory"/>
            <person name="Nybo J.L."/>
            <person name="Vesth T.C."/>
            <person name="Theobald S."/>
            <person name="Frisvad J.C."/>
            <person name="Larsen T.O."/>
            <person name="Kjaerboelling I."/>
            <person name="Rothschild-Mancinelli K."/>
            <person name="Lyhne E.K."/>
            <person name="Kogle M.E."/>
            <person name="Barry K."/>
            <person name="Clum A."/>
            <person name="Na H."/>
            <person name="Ledsgaard L."/>
            <person name="Lin J."/>
            <person name="Lipzen A."/>
            <person name="Kuo A."/>
            <person name="Riley R."/>
            <person name="Mondo S."/>
            <person name="Labutti K."/>
            <person name="Haridas S."/>
            <person name="Pangalinan J."/>
            <person name="Salamov A.A."/>
            <person name="Simmons B.A."/>
            <person name="Magnuson J.K."/>
            <person name="Chen J."/>
            <person name="Drula E."/>
            <person name="Henrissat B."/>
            <person name="Wiebenga A."/>
            <person name="Lubbers R.J."/>
            <person name="Gomes A.C."/>
            <person name="Makela M.R."/>
            <person name="Stajich J."/>
            <person name="Grigoriev I.V."/>
            <person name="Mortensen U.H."/>
            <person name="De Vries R.P."/>
            <person name="Baker S.E."/>
            <person name="Andersen M.R."/>
        </authorList>
    </citation>
    <scope>NUCLEOTIDE SEQUENCE [LARGE SCALE GENOMIC DNA]</scope>
    <source>
        <strain evidence="2 3">CBS 123904</strain>
    </source>
</reference>
<keyword evidence="3" id="KW-1185">Reference proteome</keyword>
<protein>
    <submittedName>
        <fullName evidence="2">Uncharacterized protein</fullName>
    </submittedName>
</protein>
<feature type="region of interest" description="Disordered" evidence="1">
    <location>
        <begin position="45"/>
        <end position="98"/>
    </location>
</feature>
<sequence>MAKQINNNLNAAPTTPPTSHHTTTSVVDWNELNRALEWLRENEPAAEDCVLPPPAVDLKDDDESTISTWSRSTDVDSSDESHSDRGSDSDSENGSWRGDEEEIDAWLERWYEFADGDAEEQADSDAGAEAGWLFGQIMAAPQLSTLPQDVNDADTQMAGQFINPAVLMKTDAYMETYGQNDLATDPVAEHTSLAPKDMLWQESSDGQFLPVRPVSHDNNDEASDETTVTQMMAQRELVAAQCQVGALRQCQLKLARGICEARDVLERQSQENSELVRKMVDDLLVFDAQREELERAQKRVRQLERDGIGHQE</sequence>
<gene>
    <name evidence="2" type="ORF">BJY01DRAFT_242789</name>
</gene>
<dbReference type="Proteomes" id="UP001610446">
    <property type="component" value="Unassembled WGS sequence"/>
</dbReference>
<organism evidence="2 3">
    <name type="scientific">Aspergillus pseudoustus</name>
    <dbReference type="NCBI Taxonomy" id="1810923"/>
    <lineage>
        <taxon>Eukaryota</taxon>
        <taxon>Fungi</taxon>
        <taxon>Dikarya</taxon>
        <taxon>Ascomycota</taxon>
        <taxon>Pezizomycotina</taxon>
        <taxon>Eurotiomycetes</taxon>
        <taxon>Eurotiomycetidae</taxon>
        <taxon>Eurotiales</taxon>
        <taxon>Aspergillaceae</taxon>
        <taxon>Aspergillus</taxon>
        <taxon>Aspergillus subgen. Nidulantes</taxon>
    </lineage>
</organism>
<evidence type="ECO:0000256" key="1">
    <source>
        <dbReference type="SAM" id="MobiDB-lite"/>
    </source>
</evidence>
<proteinExistence type="predicted"/>
<evidence type="ECO:0000313" key="2">
    <source>
        <dbReference type="EMBL" id="KAL2856453.1"/>
    </source>
</evidence>
<evidence type="ECO:0000313" key="3">
    <source>
        <dbReference type="Proteomes" id="UP001610446"/>
    </source>
</evidence>
<name>A0ABR4KYZ7_9EURO</name>
<dbReference type="EMBL" id="JBFXLU010000007">
    <property type="protein sequence ID" value="KAL2856453.1"/>
    <property type="molecule type" value="Genomic_DNA"/>
</dbReference>
<accession>A0ABR4KYZ7</accession>
<comment type="caution">
    <text evidence="2">The sequence shown here is derived from an EMBL/GenBank/DDBJ whole genome shotgun (WGS) entry which is preliminary data.</text>
</comment>